<dbReference type="SMART" id="SM00382">
    <property type="entry name" value="AAA"/>
    <property type="match status" value="2"/>
</dbReference>
<feature type="domain" description="ABC transporter" evidence="4">
    <location>
        <begin position="331"/>
        <end position="550"/>
    </location>
</feature>
<dbReference type="PANTHER" id="PTHR42855">
    <property type="entry name" value="ABC TRANSPORTER ATP-BINDING SUBUNIT"/>
    <property type="match status" value="1"/>
</dbReference>
<name>A0A9P1KYR0_PARSO</name>
<dbReference type="PANTHER" id="PTHR42855:SF2">
    <property type="entry name" value="DRUG RESISTANCE ABC TRANSPORTER,ATP-BINDING PROTEIN"/>
    <property type="match status" value="1"/>
</dbReference>
<dbReference type="RefSeq" id="WP_057557348.1">
    <property type="nucleotide sequence ID" value="NZ_CDNY01000003.1"/>
</dbReference>
<dbReference type="Gene3D" id="3.40.50.300">
    <property type="entry name" value="P-loop containing nucleotide triphosphate hydrolases"/>
    <property type="match status" value="2"/>
</dbReference>
<dbReference type="Pfam" id="PF12848">
    <property type="entry name" value="ABC_tran_Xtn"/>
    <property type="match status" value="1"/>
</dbReference>
<evidence type="ECO:0000259" key="4">
    <source>
        <dbReference type="PROSITE" id="PS50893"/>
    </source>
</evidence>
<dbReference type="InterPro" id="IPR032781">
    <property type="entry name" value="ABC_tran_Xtn"/>
</dbReference>
<dbReference type="SUPFAM" id="SSF52540">
    <property type="entry name" value="P-loop containing nucleoside triphosphate hydrolases"/>
    <property type="match status" value="2"/>
</dbReference>
<accession>A0A9P1KYR0</accession>
<sequence>MIELEVKNVKKYYGANLIFEDINFDVKTKERVAIVGRNGCGKSSIFNIIVDKEKQDKGEILKRKNLKLGYLEQIPKFENYKVKEILNLGFSHLIKLEENLRALEKDMKNENCNMEKILNKYSNLQQEYESLGGYEKETKISKVCTGLNINEEFLKAEFDSLSGGEKTRVMLGKILIESPDLLLLDEPTNHLDMKSVEWLESYLKDYDGSVIIVSHDRYFLDKVVNKVVEIENLTSKTYIGNYSSYLSQKEEVLILANQNYKEQQKKIKAMEESIKQLKIFSRNGSNEKFVKRAQSMQKRLDKIDKLENPNKKIENMKININNNSKQSQDVILIKEGSKAFDNKLLFKDVDILVRKGENIALIGDNGCGKSTLVKIILQEEKLDSGNLKVASSSKIGYLPQNVEFEDEEKTILDWFREDIVITEGKAREYLSKYMFFKEDVFKKVKSLSGGEKSRLKLSKILYFEVNLLILDEPTNHLDIESINNLEKVLKDFKGSILFVSHDRYFINNLCNKILSIEDNQVLSWNGNYDYYKEKREEVKNKVKPVEVIKISKKTEKPKVKEERKINKDKIEKDMGKLEDNIKELDFKIQNIDCDYIKLQSFLEEKNKLEGELDDLLNKWTEAESY</sequence>
<keyword evidence="3" id="KW-0175">Coiled coil</keyword>
<dbReference type="Pfam" id="PF00005">
    <property type="entry name" value="ABC_tran"/>
    <property type="match status" value="2"/>
</dbReference>
<organism evidence="5 6">
    <name type="scientific">Paraclostridium sordellii</name>
    <name type="common">Clostridium sordellii</name>
    <dbReference type="NCBI Taxonomy" id="1505"/>
    <lineage>
        <taxon>Bacteria</taxon>
        <taxon>Bacillati</taxon>
        <taxon>Bacillota</taxon>
        <taxon>Clostridia</taxon>
        <taxon>Peptostreptococcales</taxon>
        <taxon>Peptostreptococcaceae</taxon>
        <taxon>Paraclostridium</taxon>
    </lineage>
</organism>
<evidence type="ECO:0000256" key="1">
    <source>
        <dbReference type="ARBA" id="ARBA00022741"/>
    </source>
</evidence>
<dbReference type="AlphaFoldDB" id="A0A9P1KYR0"/>
<dbReference type="PROSITE" id="PS50893">
    <property type="entry name" value="ABC_TRANSPORTER_2"/>
    <property type="match status" value="2"/>
</dbReference>
<protein>
    <submittedName>
        <fullName evidence="5">ABC transporter-like protein</fullName>
    </submittedName>
</protein>
<evidence type="ECO:0000256" key="3">
    <source>
        <dbReference type="SAM" id="Coils"/>
    </source>
</evidence>
<proteinExistence type="predicted"/>
<feature type="domain" description="ABC transporter" evidence="4">
    <location>
        <begin position="4"/>
        <end position="257"/>
    </location>
</feature>
<dbReference type="InterPro" id="IPR003593">
    <property type="entry name" value="AAA+_ATPase"/>
</dbReference>
<comment type="caution">
    <text evidence="5">The sequence shown here is derived from an EMBL/GenBank/DDBJ whole genome shotgun (WGS) entry which is preliminary data.</text>
</comment>
<evidence type="ECO:0000313" key="6">
    <source>
        <dbReference type="Proteomes" id="UP000049685"/>
    </source>
</evidence>
<evidence type="ECO:0000313" key="5">
    <source>
        <dbReference type="EMBL" id="CEO32444.1"/>
    </source>
</evidence>
<dbReference type="GO" id="GO:0016887">
    <property type="term" value="F:ATP hydrolysis activity"/>
    <property type="evidence" value="ECO:0007669"/>
    <property type="project" value="InterPro"/>
</dbReference>
<keyword evidence="1" id="KW-0547">Nucleotide-binding</keyword>
<dbReference type="EMBL" id="CDNY01000003">
    <property type="protein sequence ID" value="CEO32444.1"/>
    <property type="molecule type" value="Genomic_DNA"/>
</dbReference>
<dbReference type="CDD" id="cd03221">
    <property type="entry name" value="ABCF_EF-3"/>
    <property type="match status" value="2"/>
</dbReference>
<dbReference type="InterPro" id="IPR027417">
    <property type="entry name" value="P-loop_NTPase"/>
</dbReference>
<feature type="coiled-coil region" evidence="3">
    <location>
        <begin position="560"/>
        <end position="618"/>
    </location>
</feature>
<dbReference type="FunFam" id="3.40.50.300:FF:000011">
    <property type="entry name" value="Putative ABC transporter ATP-binding component"/>
    <property type="match status" value="1"/>
</dbReference>
<feature type="coiled-coil region" evidence="3">
    <location>
        <begin position="93"/>
        <end position="127"/>
    </location>
</feature>
<dbReference type="Proteomes" id="UP000049685">
    <property type="component" value="Unassembled WGS sequence"/>
</dbReference>
<feature type="coiled-coil region" evidence="3">
    <location>
        <begin position="246"/>
        <end position="280"/>
    </location>
</feature>
<dbReference type="InterPro" id="IPR003439">
    <property type="entry name" value="ABC_transporter-like_ATP-bd"/>
</dbReference>
<dbReference type="InterPro" id="IPR051309">
    <property type="entry name" value="ABCF_ATPase"/>
</dbReference>
<reference evidence="6" key="1">
    <citation type="submission" date="2015-01" db="EMBL/GenBank/DDBJ databases">
        <authorList>
            <person name="Aslett A.Martin."/>
            <person name="De Silva Nishadi"/>
        </authorList>
    </citation>
    <scope>NUCLEOTIDE SEQUENCE [LARGE SCALE GENOMIC DNA]</scope>
    <source>
        <strain evidence="6">UMC4404</strain>
    </source>
</reference>
<dbReference type="PROSITE" id="PS00211">
    <property type="entry name" value="ABC_TRANSPORTER_1"/>
    <property type="match status" value="2"/>
</dbReference>
<dbReference type="GO" id="GO:0005524">
    <property type="term" value="F:ATP binding"/>
    <property type="evidence" value="ECO:0007669"/>
    <property type="project" value="UniProtKB-KW"/>
</dbReference>
<dbReference type="InterPro" id="IPR017871">
    <property type="entry name" value="ABC_transporter-like_CS"/>
</dbReference>
<keyword evidence="2" id="KW-0067">ATP-binding</keyword>
<evidence type="ECO:0000256" key="2">
    <source>
        <dbReference type="ARBA" id="ARBA00022840"/>
    </source>
</evidence>
<gene>
    <name evidence="5" type="ORF">UMC4404_04241</name>
</gene>
<dbReference type="NCBIfam" id="NF000355">
    <property type="entry name" value="ribo_prot_ABC_F"/>
    <property type="match status" value="1"/>
</dbReference>